<proteinExistence type="predicted"/>
<dbReference type="AlphaFoldDB" id="A0A5B7EAM8"/>
<accession>A0A5B7EAM8</accession>
<dbReference type="EMBL" id="VSRR010002145">
    <property type="protein sequence ID" value="MPC29844.1"/>
    <property type="molecule type" value="Genomic_DNA"/>
</dbReference>
<organism evidence="1 2">
    <name type="scientific">Portunus trituberculatus</name>
    <name type="common">Swimming crab</name>
    <name type="synonym">Neptunus trituberculatus</name>
    <dbReference type="NCBI Taxonomy" id="210409"/>
    <lineage>
        <taxon>Eukaryota</taxon>
        <taxon>Metazoa</taxon>
        <taxon>Ecdysozoa</taxon>
        <taxon>Arthropoda</taxon>
        <taxon>Crustacea</taxon>
        <taxon>Multicrustacea</taxon>
        <taxon>Malacostraca</taxon>
        <taxon>Eumalacostraca</taxon>
        <taxon>Eucarida</taxon>
        <taxon>Decapoda</taxon>
        <taxon>Pleocyemata</taxon>
        <taxon>Brachyura</taxon>
        <taxon>Eubrachyura</taxon>
        <taxon>Portunoidea</taxon>
        <taxon>Portunidae</taxon>
        <taxon>Portuninae</taxon>
        <taxon>Portunus</taxon>
    </lineage>
</organism>
<sequence length="66" mass="7404">MRLRVRREGKTSSNSNNKQDDEFAFLFLLNCGISHLLPTPTLSPVVSCLRLASCRTHLGHLEPLLV</sequence>
<evidence type="ECO:0000313" key="2">
    <source>
        <dbReference type="Proteomes" id="UP000324222"/>
    </source>
</evidence>
<name>A0A5B7EAM8_PORTR</name>
<comment type="caution">
    <text evidence="1">The sequence shown here is derived from an EMBL/GenBank/DDBJ whole genome shotgun (WGS) entry which is preliminary data.</text>
</comment>
<dbReference type="Proteomes" id="UP000324222">
    <property type="component" value="Unassembled WGS sequence"/>
</dbReference>
<protein>
    <submittedName>
        <fullName evidence="1">Uncharacterized protein</fullName>
    </submittedName>
</protein>
<reference evidence="1 2" key="1">
    <citation type="submission" date="2019-05" db="EMBL/GenBank/DDBJ databases">
        <title>Another draft genome of Portunus trituberculatus and its Hox gene families provides insights of decapod evolution.</title>
        <authorList>
            <person name="Jeong J.-H."/>
            <person name="Song I."/>
            <person name="Kim S."/>
            <person name="Choi T."/>
            <person name="Kim D."/>
            <person name="Ryu S."/>
            <person name="Kim W."/>
        </authorList>
    </citation>
    <scope>NUCLEOTIDE SEQUENCE [LARGE SCALE GENOMIC DNA]</scope>
    <source>
        <tissue evidence="1">Muscle</tissue>
    </source>
</reference>
<keyword evidence="2" id="KW-1185">Reference proteome</keyword>
<evidence type="ECO:0000313" key="1">
    <source>
        <dbReference type="EMBL" id="MPC29844.1"/>
    </source>
</evidence>
<gene>
    <name evidence="1" type="ORF">E2C01_023095</name>
</gene>